<evidence type="ECO:0000313" key="9">
    <source>
        <dbReference type="Proteomes" id="UP000176626"/>
    </source>
</evidence>
<keyword evidence="3 5" id="KW-0687">Ribonucleoprotein</keyword>
<keyword evidence="2 5" id="KW-0689">Ribosomal protein</keyword>
<sequence length="184" mass="20521">MSSVQKVQYRDLNIMNKTENQQTQLEKIVVSTGIGRLSGQPNFADKILPSIVSEFSSITGQKPKLRSAINSISGFKLREGTVVGLQATLRRKRMIQFLNKVTKVVLPRVRDFRGISPKSIDQRGNLSFGIKDHLVFPEIAPENSKTNFGVEITVVPKNLKSREAAAEFYKQLGIPMQKAAQKHG</sequence>
<protein>
    <recommendedName>
        <fullName evidence="4">50S ribosomal protein L5</fullName>
    </recommendedName>
</protein>
<dbReference type="GO" id="GO:0003735">
    <property type="term" value="F:structural constituent of ribosome"/>
    <property type="evidence" value="ECO:0007669"/>
    <property type="project" value="InterPro"/>
</dbReference>
<evidence type="ECO:0000256" key="5">
    <source>
        <dbReference type="RuleBase" id="RU003930"/>
    </source>
</evidence>
<accession>A0A1G1ZXU0</accession>
<proteinExistence type="inferred from homology"/>
<dbReference type="PANTHER" id="PTHR11994">
    <property type="entry name" value="60S RIBOSOMAL PROTEIN L11-RELATED"/>
    <property type="match status" value="1"/>
</dbReference>
<dbReference type="Pfam" id="PF00281">
    <property type="entry name" value="Ribosomal_L5"/>
    <property type="match status" value="1"/>
</dbReference>
<dbReference type="InterPro" id="IPR031309">
    <property type="entry name" value="Ribosomal_uL5_C"/>
</dbReference>
<dbReference type="GO" id="GO:0006412">
    <property type="term" value="P:translation"/>
    <property type="evidence" value="ECO:0007669"/>
    <property type="project" value="InterPro"/>
</dbReference>
<dbReference type="InterPro" id="IPR022803">
    <property type="entry name" value="Ribosomal_uL5_dom_sf"/>
</dbReference>
<evidence type="ECO:0000256" key="2">
    <source>
        <dbReference type="ARBA" id="ARBA00022980"/>
    </source>
</evidence>
<name>A0A1G1ZXU0_9BACT</name>
<evidence type="ECO:0000259" key="7">
    <source>
        <dbReference type="Pfam" id="PF00673"/>
    </source>
</evidence>
<dbReference type="GO" id="GO:1990904">
    <property type="term" value="C:ribonucleoprotein complex"/>
    <property type="evidence" value="ECO:0007669"/>
    <property type="project" value="UniProtKB-KW"/>
</dbReference>
<organism evidence="8 9">
    <name type="scientific">Candidatus Harrisonbacteria bacterium RIFOXYA1_FULL_48_8</name>
    <dbReference type="NCBI Taxonomy" id="1798411"/>
    <lineage>
        <taxon>Bacteria</taxon>
        <taxon>Candidatus Harrisoniibacteriota</taxon>
    </lineage>
</organism>
<evidence type="ECO:0000256" key="1">
    <source>
        <dbReference type="ARBA" id="ARBA00008553"/>
    </source>
</evidence>
<dbReference type="GO" id="GO:0005840">
    <property type="term" value="C:ribosome"/>
    <property type="evidence" value="ECO:0007669"/>
    <property type="project" value="UniProtKB-KW"/>
</dbReference>
<dbReference type="SUPFAM" id="SSF55282">
    <property type="entry name" value="RL5-like"/>
    <property type="match status" value="1"/>
</dbReference>
<evidence type="ECO:0000256" key="3">
    <source>
        <dbReference type="ARBA" id="ARBA00023274"/>
    </source>
</evidence>
<feature type="domain" description="Large ribosomal subunit protein uL5 C-terminal" evidence="7">
    <location>
        <begin position="83"/>
        <end position="175"/>
    </location>
</feature>
<evidence type="ECO:0000259" key="6">
    <source>
        <dbReference type="Pfam" id="PF00281"/>
    </source>
</evidence>
<dbReference type="InterPro" id="IPR002132">
    <property type="entry name" value="Ribosomal_uL5"/>
</dbReference>
<comment type="caution">
    <text evidence="8">The sequence shown here is derived from an EMBL/GenBank/DDBJ whole genome shotgun (WGS) entry which is preliminary data.</text>
</comment>
<reference evidence="8 9" key="1">
    <citation type="journal article" date="2016" name="Nat. Commun.">
        <title>Thousands of microbial genomes shed light on interconnected biogeochemical processes in an aquifer system.</title>
        <authorList>
            <person name="Anantharaman K."/>
            <person name="Brown C.T."/>
            <person name="Hug L.A."/>
            <person name="Sharon I."/>
            <person name="Castelle C.J."/>
            <person name="Probst A.J."/>
            <person name="Thomas B.C."/>
            <person name="Singh A."/>
            <person name="Wilkins M.J."/>
            <person name="Karaoz U."/>
            <person name="Brodie E.L."/>
            <person name="Williams K.H."/>
            <person name="Hubbard S.S."/>
            <person name="Banfield J.F."/>
        </authorList>
    </citation>
    <scope>NUCLEOTIDE SEQUENCE [LARGE SCALE GENOMIC DNA]</scope>
</reference>
<comment type="similarity">
    <text evidence="1 5">Belongs to the universal ribosomal protein uL5 family.</text>
</comment>
<dbReference type="InterPro" id="IPR031310">
    <property type="entry name" value="Ribosomal_uL5_N"/>
</dbReference>
<feature type="domain" description="Large ribosomal subunit protein uL5 N-terminal" evidence="6">
    <location>
        <begin position="21"/>
        <end position="78"/>
    </location>
</feature>
<dbReference type="EMBL" id="MHJN01000018">
    <property type="protein sequence ID" value="OGY68590.1"/>
    <property type="molecule type" value="Genomic_DNA"/>
</dbReference>
<dbReference type="PIRSF" id="PIRSF002161">
    <property type="entry name" value="Ribosomal_L5"/>
    <property type="match status" value="1"/>
</dbReference>
<gene>
    <name evidence="8" type="ORF">A2214_02125</name>
</gene>
<dbReference type="AlphaFoldDB" id="A0A1G1ZXU0"/>
<dbReference type="Pfam" id="PF00673">
    <property type="entry name" value="Ribosomal_L5_C"/>
    <property type="match status" value="1"/>
</dbReference>
<evidence type="ECO:0000256" key="4">
    <source>
        <dbReference type="ARBA" id="ARBA00035461"/>
    </source>
</evidence>
<dbReference type="Gene3D" id="3.30.1440.10">
    <property type="match status" value="1"/>
</dbReference>
<evidence type="ECO:0000313" key="8">
    <source>
        <dbReference type="EMBL" id="OGY68590.1"/>
    </source>
</evidence>
<dbReference type="Proteomes" id="UP000176626">
    <property type="component" value="Unassembled WGS sequence"/>
</dbReference>